<dbReference type="KEGG" id="rta:Rta_34850"/>
<protein>
    <recommendedName>
        <fullName evidence="4">Spore coat protein U domain-containing protein</fullName>
    </recommendedName>
</protein>
<dbReference type="OrthoDB" id="8913159at2"/>
<keyword evidence="3" id="KW-1185">Reference proteome</keyword>
<evidence type="ECO:0000313" key="3">
    <source>
        <dbReference type="Proteomes" id="UP000008385"/>
    </source>
</evidence>
<reference evidence="2 3" key="2">
    <citation type="journal article" date="2011" name="PLoS ONE">
        <title>The Cyst-Dividing Bacterium Ramlibacter tataouinensis TTB310 Genome Reveals a Well-Stocked Toolbox for Adaptation to a Desert Environment.</title>
        <authorList>
            <person name="De Luca G."/>
            <person name="Barakat M."/>
            <person name="Ortet P."/>
            <person name="Fochesato S."/>
            <person name="Jourlin-Castelli C."/>
            <person name="Ansaldi M."/>
            <person name="Py B."/>
            <person name="Fichant G."/>
            <person name="Coutinho P.M."/>
            <person name="Voulhoux R."/>
            <person name="Bastien O."/>
            <person name="Marechal E."/>
            <person name="Henrissat B."/>
            <person name="Quentin Y."/>
            <person name="Noirot P."/>
            <person name="Filloux A."/>
            <person name="Mejean V."/>
            <person name="Dubow M.S."/>
            <person name="Barras F."/>
            <person name="Barbe V."/>
            <person name="Weissenbach J."/>
            <person name="Mihalcescu I."/>
            <person name="Vermeglio A."/>
            <person name="Achouak W."/>
            <person name="Heulin T."/>
        </authorList>
    </citation>
    <scope>NUCLEOTIDE SEQUENCE [LARGE SCALE GENOMIC DNA]</scope>
    <source>
        <strain evidence="3">ATCC BAA-407 / DSM 14655 / LMG 21543 / TTB310</strain>
    </source>
</reference>
<gene>
    <name evidence="2" type="ordered locus">Rta_34850</name>
</gene>
<keyword evidence="1" id="KW-0732">Signal</keyword>
<feature type="signal peptide" evidence="1">
    <location>
        <begin position="1"/>
        <end position="27"/>
    </location>
</feature>
<name>F5Y049_RAMTT</name>
<dbReference type="eggNOG" id="ENOG502ZHEW">
    <property type="taxonomic scope" value="Bacteria"/>
</dbReference>
<evidence type="ECO:0000313" key="2">
    <source>
        <dbReference type="EMBL" id="AEG94598.1"/>
    </source>
</evidence>
<sequence>MKSSHKIALVASVLLGLGASASMGVQAATATGNFNVVVNLTPKCEINSTSAATGASITDLTFSYTAFQALAATADTSFTVRCTGNLPYSLALDGPAAAGVYSYTDTDTGLDYTLRFRTSAAGVGDGTAKTHHIDGSMSGNQAGTCATATATAAAGSTTVCSNTGGNRQRTVTLTY</sequence>
<evidence type="ECO:0000256" key="1">
    <source>
        <dbReference type="SAM" id="SignalP"/>
    </source>
</evidence>
<proteinExistence type="predicted"/>
<reference evidence="3" key="1">
    <citation type="submission" date="2006-01" db="EMBL/GenBank/DDBJ databases">
        <title>Genome of the cyst-dividing bacterium Ramlibacter tataouinensis.</title>
        <authorList>
            <person name="Barakat M."/>
            <person name="Ortet P."/>
            <person name="De Luca G."/>
            <person name="Jourlin-Castelli C."/>
            <person name="Ansaldi M."/>
            <person name="Py B."/>
            <person name="Fichant G."/>
            <person name="Coutinho P."/>
            <person name="Voulhoux R."/>
            <person name="Bastien O."/>
            <person name="Roy S."/>
            <person name="Marechal E."/>
            <person name="Henrissat B."/>
            <person name="Quentin Y."/>
            <person name="Noirot P."/>
            <person name="Filloux A."/>
            <person name="Mejean V."/>
            <person name="DuBow M."/>
            <person name="Barras F."/>
            <person name="Heulin T."/>
        </authorList>
    </citation>
    <scope>NUCLEOTIDE SEQUENCE [LARGE SCALE GENOMIC DNA]</scope>
    <source>
        <strain evidence="3">ATCC BAA-407 / DSM 14655 / LMG 21543 / TTB310</strain>
    </source>
</reference>
<dbReference type="AlphaFoldDB" id="F5Y049"/>
<dbReference type="STRING" id="365046.Rta_34850"/>
<dbReference type="HOGENOM" id="CLU_1531315_0_0_4"/>
<organism evidence="2 3">
    <name type="scientific">Ramlibacter tataouinensis (strain ATCC BAA-407 / DSM 14655 / LMG 21543 / TTB310)</name>
    <dbReference type="NCBI Taxonomy" id="365046"/>
    <lineage>
        <taxon>Bacteria</taxon>
        <taxon>Pseudomonadati</taxon>
        <taxon>Pseudomonadota</taxon>
        <taxon>Betaproteobacteria</taxon>
        <taxon>Burkholderiales</taxon>
        <taxon>Comamonadaceae</taxon>
        <taxon>Ramlibacter</taxon>
    </lineage>
</organism>
<dbReference type="EMBL" id="CP000245">
    <property type="protein sequence ID" value="AEG94598.1"/>
    <property type="molecule type" value="Genomic_DNA"/>
</dbReference>
<dbReference type="RefSeq" id="WP_013902829.1">
    <property type="nucleotide sequence ID" value="NC_015677.1"/>
</dbReference>
<dbReference type="Proteomes" id="UP000008385">
    <property type="component" value="Chromosome"/>
</dbReference>
<feature type="chain" id="PRO_5003329219" description="Spore coat protein U domain-containing protein" evidence="1">
    <location>
        <begin position="28"/>
        <end position="175"/>
    </location>
</feature>
<accession>F5Y049</accession>
<dbReference type="PRINTS" id="PR00833">
    <property type="entry name" value="POAALLERGEN"/>
</dbReference>
<evidence type="ECO:0008006" key="4">
    <source>
        <dbReference type="Google" id="ProtNLM"/>
    </source>
</evidence>